<dbReference type="PANTHER" id="PTHR36439:SF1">
    <property type="entry name" value="DUF1697 DOMAIN-CONTAINING PROTEIN"/>
    <property type="match status" value="1"/>
</dbReference>
<dbReference type="Proteomes" id="UP000652760">
    <property type="component" value="Unassembled WGS sequence"/>
</dbReference>
<evidence type="ECO:0000313" key="2">
    <source>
        <dbReference type="Proteomes" id="UP000652760"/>
    </source>
</evidence>
<dbReference type="SUPFAM" id="SSF160379">
    <property type="entry name" value="SP0830-like"/>
    <property type="match status" value="1"/>
</dbReference>
<dbReference type="InterPro" id="IPR012545">
    <property type="entry name" value="DUF1697"/>
</dbReference>
<protein>
    <submittedName>
        <fullName evidence="1">DUF1697 domain-containing protein</fullName>
    </submittedName>
</protein>
<accession>A0ABS1F663</accession>
<keyword evidence="2" id="KW-1185">Reference proteome</keyword>
<dbReference type="EMBL" id="JAENHM010000046">
    <property type="protein sequence ID" value="MBK1838879.1"/>
    <property type="molecule type" value="Genomic_DNA"/>
</dbReference>
<dbReference type="PIRSF" id="PIRSF008502">
    <property type="entry name" value="UCP008502"/>
    <property type="match status" value="1"/>
</dbReference>
<dbReference type="RefSeq" id="WP_200194487.1">
    <property type="nucleotide sequence ID" value="NZ_JAENHM010000046.1"/>
</dbReference>
<reference evidence="2" key="1">
    <citation type="submission" date="2021-01" db="EMBL/GenBank/DDBJ databases">
        <title>Genome public.</title>
        <authorList>
            <person name="Liu C."/>
            <person name="Sun Q."/>
        </authorList>
    </citation>
    <scope>NUCLEOTIDE SEQUENCE [LARGE SCALE GENOMIC DNA]</scope>
    <source>
        <strain evidence="2">YIM B02556</strain>
    </source>
</reference>
<dbReference type="Gene3D" id="3.30.70.1280">
    <property type="entry name" value="SP0830-like domains"/>
    <property type="match status" value="1"/>
</dbReference>
<gene>
    <name evidence="1" type="ORF">JHL17_15780</name>
</gene>
<dbReference type="PANTHER" id="PTHR36439">
    <property type="entry name" value="BLL4334 PROTEIN"/>
    <property type="match status" value="1"/>
</dbReference>
<sequence length="174" mass="17978">MTAYIALLRAVNVGGTGKLPMSDLKHLCERAGFTAVRTYIASGNVVFDSAAPEAGVKAALEAELRAYAGKPVGVLVRTAAEMAGVLAGNPFPDAAPNRTVAIFLDTVPAPGILESVTGRAGEELQLGAREIYVHYGDGMARSKLRIPAAEVGTARNMNTVAKLAVLSAERGEAG</sequence>
<dbReference type="Pfam" id="PF08002">
    <property type="entry name" value="DUF1697"/>
    <property type="match status" value="1"/>
</dbReference>
<evidence type="ECO:0000313" key="1">
    <source>
        <dbReference type="EMBL" id="MBK1838879.1"/>
    </source>
</evidence>
<comment type="caution">
    <text evidence="1">The sequence shown here is derived from an EMBL/GenBank/DDBJ whole genome shotgun (WGS) entry which is preliminary data.</text>
</comment>
<name>A0ABS1F663_9PROT</name>
<organism evidence="1 2">
    <name type="scientific">Azospirillum endophyticum</name>
    <dbReference type="NCBI Taxonomy" id="2800326"/>
    <lineage>
        <taxon>Bacteria</taxon>
        <taxon>Pseudomonadati</taxon>
        <taxon>Pseudomonadota</taxon>
        <taxon>Alphaproteobacteria</taxon>
        <taxon>Rhodospirillales</taxon>
        <taxon>Azospirillaceae</taxon>
        <taxon>Azospirillum</taxon>
    </lineage>
</organism>
<proteinExistence type="predicted"/>